<accession>A0AAN8UAP9</accession>
<evidence type="ECO:0000256" key="1">
    <source>
        <dbReference type="SAM" id="MobiDB-lite"/>
    </source>
</evidence>
<name>A0AAN8UAP9_SOLBU</name>
<comment type="caution">
    <text evidence="2">The sequence shown here is derived from an EMBL/GenBank/DDBJ whole genome shotgun (WGS) entry which is preliminary data.</text>
</comment>
<dbReference type="AlphaFoldDB" id="A0AAN8UAP9"/>
<organism evidence="2 3">
    <name type="scientific">Solanum bulbocastanum</name>
    <name type="common">Wild potato</name>
    <dbReference type="NCBI Taxonomy" id="147425"/>
    <lineage>
        <taxon>Eukaryota</taxon>
        <taxon>Viridiplantae</taxon>
        <taxon>Streptophyta</taxon>
        <taxon>Embryophyta</taxon>
        <taxon>Tracheophyta</taxon>
        <taxon>Spermatophyta</taxon>
        <taxon>Magnoliopsida</taxon>
        <taxon>eudicotyledons</taxon>
        <taxon>Gunneridae</taxon>
        <taxon>Pentapetalae</taxon>
        <taxon>asterids</taxon>
        <taxon>lamiids</taxon>
        <taxon>Solanales</taxon>
        <taxon>Solanaceae</taxon>
        <taxon>Solanoideae</taxon>
        <taxon>Solaneae</taxon>
        <taxon>Solanum</taxon>
    </lineage>
</organism>
<reference evidence="2 3" key="1">
    <citation type="submission" date="2024-02" db="EMBL/GenBank/DDBJ databases">
        <title>de novo genome assembly of Solanum bulbocastanum strain 11H21.</title>
        <authorList>
            <person name="Hosaka A.J."/>
        </authorList>
    </citation>
    <scope>NUCLEOTIDE SEQUENCE [LARGE SCALE GENOMIC DNA]</scope>
    <source>
        <tissue evidence="2">Young leaves</tissue>
    </source>
</reference>
<feature type="compositionally biased region" description="Basic residues" evidence="1">
    <location>
        <begin position="158"/>
        <end position="175"/>
    </location>
</feature>
<dbReference type="Proteomes" id="UP001371456">
    <property type="component" value="Unassembled WGS sequence"/>
</dbReference>
<evidence type="ECO:0000313" key="2">
    <source>
        <dbReference type="EMBL" id="KAK6802810.1"/>
    </source>
</evidence>
<dbReference type="EMBL" id="JBANQN010000001">
    <property type="protein sequence ID" value="KAK6802810.1"/>
    <property type="molecule type" value="Genomic_DNA"/>
</dbReference>
<dbReference type="PANTHER" id="PTHR48258">
    <property type="entry name" value="DUF4218 DOMAIN-CONTAINING PROTEIN-RELATED"/>
    <property type="match status" value="1"/>
</dbReference>
<feature type="region of interest" description="Disordered" evidence="1">
    <location>
        <begin position="149"/>
        <end position="176"/>
    </location>
</feature>
<dbReference type="PANTHER" id="PTHR48258:SF11">
    <property type="entry name" value="TDCA1-ORF2 PROTEIN"/>
    <property type="match status" value="1"/>
</dbReference>
<proteinExistence type="predicted"/>
<evidence type="ECO:0008006" key="4">
    <source>
        <dbReference type="Google" id="ProtNLM"/>
    </source>
</evidence>
<sequence>MQSAVTHILLNCPEIQPYVNLFVNTWGNEAIDTEFSKWLRNYVYDEYSSVQHLQLVKEVAFGPESQVLTMNKYCVNSFKFQTKEVFRNKKTNNSGVYIQGDVDGTGQTIEYYGVIQEIIEVRYSGWPKKNIVLFQCEWFDPSYRGTKMLSDSDSDRHREHRRVSQTKQCKKKKSRRLIDPEDIAGSISSAPERISHDTHLFSVPFGTADPRQYYPNYCRPVGASSTL</sequence>
<gene>
    <name evidence="2" type="ORF">RDI58_000593</name>
</gene>
<evidence type="ECO:0000313" key="3">
    <source>
        <dbReference type="Proteomes" id="UP001371456"/>
    </source>
</evidence>
<protein>
    <recommendedName>
        <fullName evidence="4">DUF4216 domain-containing protein</fullName>
    </recommendedName>
</protein>
<keyword evidence="3" id="KW-1185">Reference proteome</keyword>